<evidence type="ECO:0000256" key="1">
    <source>
        <dbReference type="ARBA" id="ARBA00022801"/>
    </source>
</evidence>
<dbReference type="AlphaFoldDB" id="A0A816QV71"/>
<dbReference type="SUPFAM" id="SSF51445">
    <property type="entry name" value="(Trans)glycosidases"/>
    <property type="match status" value="1"/>
</dbReference>
<dbReference type="PANTHER" id="PTHR45752">
    <property type="entry name" value="LEUCINE-RICH REPEAT-CONTAINING"/>
    <property type="match status" value="1"/>
</dbReference>
<dbReference type="PROSITE" id="PS51764">
    <property type="entry name" value="GH26"/>
    <property type="match status" value="1"/>
</dbReference>
<feature type="domain" description="GH26" evidence="3">
    <location>
        <begin position="1"/>
        <end position="179"/>
    </location>
</feature>
<name>A0A816QV71_9BILA</name>
<evidence type="ECO:0000256" key="2">
    <source>
        <dbReference type="ARBA" id="ARBA00023295"/>
    </source>
</evidence>
<evidence type="ECO:0000313" key="4">
    <source>
        <dbReference type="EMBL" id="CAF2066619.1"/>
    </source>
</evidence>
<dbReference type="InterPro" id="IPR001611">
    <property type="entry name" value="Leu-rich_rpt"/>
</dbReference>
<dbReference type="InterPro" id="IPR017853">
    <property type="entry name" value="GH"/>
</dbReference>
<dbReference type="InterPro" id="IPR022790">
    <property type="entry name" value="GH26_dom"/>
</dbReference>
<dbReference type="InterPro" id="IPR032675">
    <property type="entry name" value="LRR_dom_sf"/>
</dbReference>
<proteinExistence type="predicted"/>
<organism evidence="4 5">
    <name type="scientific">Rotaria magnacalcarata</name>
    <dbReference type="NCBI Taxonomy" id="392030"/>
    <lineage>
        <taxon>Eukaryota</taxon>
        <taxon>Metazoa</taxon>
        <taxon>Spiralia</taxon>
        <taxon>Gnathifera</taxon>
        <taxon>Rotifera</taxon>
        <taxon>Eurotatoria</taxon>
        <taxon>Bdelloidea</taxon>
        <taxon>Philodinida</taxon>
        <taxon>Philodinidae</taxon>
        <taxon>Rotaria</taxon>
    </lineage>
</organism>
<dbReference type="PANTHER" id="PTHR45752:SF195">
    <property type="entry name" value="LEUCINE-RICH REPEAT (LRR) FAMILY PROTEIN-RELATED"/>
    <property type="match status" value="1"/>
</dbReference>
<dbReference type="Proteomes" id="UP000663856">
    <property type="component" value="Unassembled WGS sequence"/>
</dbReference>
<keyword evidence="2" id="KW-0326">Glycosidase</keyword>
<evidence type="ECO:0000313" key="5">
    <source>
        <dbReference type="Proteomes" id="UP000663856"/>
    </source>
</evidence>
<evidence type="ECO:0000259" key="3">
    <source>
        <dbReference type="PROSITE" id="PS51764"/>
    </source>
</evidence>
<dbReference type="SUPFAM" id="SSF52058">
    <property type="entry name" value="L domain-like"/>
    <property type="match status" value="1"/>
</dbReference>
<gene>
    <name evidence="4" type="ORF">WKI299_LOCUS13294</name>
</gene>
<dbReference type="EMBL" id="CAJNRF010005015">
    <property type="protein sequence ID" value="CAF2066619.1"/>
    <property type="molecule type" value="Genomic_DNA"/>
</dbReference>
<keyword evidence="1" id="KW-0378">Hydrolase</keyword>
<comment type="caution">
    <text evidence="4">The sequence shown here is derived from an EMBL/GenBank/DDBJ whole genome shotgun (WGS) entry which is preliminary data.</text>
</comment>
<dbReference type="PROSITE" id="PS51450">
    <property type="entry name" value="LRR"/>
    <property type="match status" value="1"/>
</dbReference>
<reference evidence="4" key="1">
    <citation type="submission" date="2021-02" db="EMBL/GenBank/DDBJ databases">
        <authorList>
            <person name="Nowell W R."/>
        </authorList>
    </citation>
    <scope>NUCLEOTIDE SEQUENCE</scope>
</reference>
<dbReference type="InterPro" id="IPR050715">
    <property type="entry name" value="LRR-SigEffector_domain"/>
</dbReference>
<protein>
    <recommendedName>
        <fullName evidence="3">GH26 domain-containing protein</fullName>
    </recommendedName>
</protein>
<sequence length="388" mass="43559">MNGNWYSWSIGSTPNDYVLAWRHTYNILLNTGIDSTRLQWVWSVNRNDYGQYTAEEYWVGENYTHWLGINGFNGGSSANWSKWEWPNEIFDNMMGRLHKLSSTKPISLNAYATVGVRTGNTTDVQSKNEWLRQMCDYVNRNKIKMASYNNVDGPNQDNMVFGGTHGDVIWNNFKAYSAYRNCLQSNDWIEPNITNPRLITDEVFAGSPLDCSIYNSNKEIIQSLPFRVDINPRVNSPGSSYARVDYGGRVTDFTLTIVNTIPTSIFCLDSLKSLTIEYGTSLTIPPEIARLRSYLTSLSLIEISSSLTLPSELFNLTDLVSLSIIFCGLETLPGAISQLSALSELDLTGNRLTSIPVTLAQIFLLRTLVLNANPGLLSLDNLQGTQFC</sequence>
<dbReference type="GO" id="GO:0004553">
    <property type="term" value="F:hydrolase activity, hydrolyzing O-glycosyl compounds"/>
    <property type="evidence" value="ECO:0007669"/>
    <property type="project" value="InterPro"/>
</dbReference>
<dbReference type="Gene3D" id="3.80.10.10">
    <property type="entry name" value="Ribonuclease Inhibitor"/>
    <property type="match status" value="1"/>
</dbReference>
<dbReference type="Gene3D" id="3.20.20.80">
    <property type="entry name" value="Glycosidases"/>
    <property type="match status" value="1"/>
</dbReference>
<accession>A0A816QV71</accession>